<dbReference type="EMBL" id="JAUSUZ010000002">
    <property type="protein sequence ID" value="MDQ0371653.1"/>
    <property type="molecule type" value="Genomic_DNA"/>
</dbReference>
<proteinExistence type="predicted"/>
<comment type="caution">
    <text evidence="1">The sequence shown here is derived from an EMBL/GenBank/DDBJ whole genome shotgun (WGS) entry which is preliminary data.</text>
</comment>
<sequence length="92" mass="10415">MTRLLDHPGQRNLARSTILTSHRRRYPEDMTRVSFDVPDELAARIHAAAGTNPSAWFEAIAKDALLKQEAAAVAEFETTHADEAWERERWAA</sequence>
<reference evidence="1 2" key="1">
    <citation type="submission" date="2023-07" db="EMBL/GenBank/DDBJ databases">
        <title>Sequencing the genomes of 1000 actinobacteria strains.</title>
        <authorList>
            <person name="Klenk H.-P."/>
        </authorList>
    </citation>
    <scope>NUCLEOTIDE SEQUENCE [LARGE SCALE GENOMIC DNA]</scope>
    <source>
        <strain evidence="1 2">DSM 44709</strain>
    </source>
</reference>
<dbReference type="AlphaFoldDB" id="A0AAE3W7W4"/>
<organism evidence="1 2">
    <name type="scientific">Catenuloplanes indicus</name>
    <dbReference type="NCBI Taxonomy" id="137267"/>
    <lineage>
        <taxon>Bacteria</taxon>
        <taxon>Bacillati</taxon>
        <taxon>Actinomycetota</taxon>
        <taxon>Actinomycetes</taxon>
        <taxon>Micromonosporales</taxon>
        <taxon>Micromonosporaceae</taxon>
        <taxon>Catenuloplanes</taxon>
    </lineage>
</organism>
<protein>
    <submittedName>
        <fullName evidence="1">Uncharacterized protein</fullName>
    </submittedName>
</protein>
<evidence type="ECO:0000313" key="2">
    <source>
        <dbReference type="Proteomes" id="UP001240236"/>
    </source>
</evidence>
<evidence type="ECO:0000313" key="1">
    <source>
        <dbReference type="EMBL" id="MDQ0371653.1"/>
    </source>
</evidence>
<dbReference type="RefSeq" id="WP_307249424.1">
    <property type="nucleotide sequence ID" value="NZ_JAUSUZ010000002.1"/>
</dbReference>
<keyword evidence="2" id="KW-1185">Reference proteome</keyword>
<name>A0AAE3W7W4_9ACTN</name>
<dbReference type="Proteomes" id="UP001240236">
    <property type="component" value="Unassembled WGS sequence"/>
</dbReference>
<accession>A0AAE3W7W4</accession>
<gene>
    <name evidence="1" type="ORF">J2S42_008401</name>
</gene>